<sequence length="334" mass="36850">MIMNPIASVSVSSSTGAVTVMLALGLLRRVAYATTGDQQWSISSWTIRSFIKPMSCNGKLYVVQYVHRDIKKVHICQIDPPSATTDEDSPLPVKIFAECPMDRFIYNHSLAECGSELFLVAATDASRTHLSAYRLADLVVGRFVPVRLGSPVGPKWMPKHCMRTVNRENSGWTGWMGSLVNPVLTSIGDYALFLGERSLYVPISPNEGSRRWLPSSISPNSVIYLHFSSPHFEGKQQGHARQYNLGSGMGAPASDGSIADAPPPSPYTLIHHIFTCCFRNYWTYVFHTRWASLVGKARSTLGGLMGERAQREIYTAAKVCYGNATQITLEMAPI</sequence>
<dbReference type="PANTHER" id="PTHR33165">
    <property type="entry name" value="F-BOX DOMAIN CONTAINING PROTEIN-LIKE-RELATED"/>
    <property type="match status" value="1"/>
</dbReference>
<organism evidence="2 3">
    <name type="scientific">Paspalum notatum var. saurae</name>
    <dbReference type="NCBI Taxonomy" id="547442"/>
    <lineage>
        <taxon>Eukaryota</taxon>
        <taxon>Viridiplantae</taxon>
        <taxon>Streptophyta</taxon>
        <taxon>Embryophyta</taxon>
        <taxon>Tracheophyta</taxon>
        <taxon>Spermatophyta</taxon>
        <taxon>Magnoliopsida</taxon>
        <taxon>Liliopsida</taxon>
        <taxon>Poales</taxon>
        <taxon>Poaceae</taxon>
        <taxon>PACMAD clade</taxon>
        <taxon>Panicoideae</taxon>
        <taxon>Andropogonodae</taxon>
        <taxon>Paspaleae</taxon>
        <taxon>Paspalinae</taxon>
        <taxon>Paspalum</taxon>
    </lineage>
</organism>
<feature type="domain" description="KIB1-4 beta-propeller" evidence="1">
    <location>
        <begin position="9"/>
        <end position="222"/>
    </location>
</feature>
<evidence type="ECO:0000313" key="2">
    <source>
        <dbReference type="EMBL" id="WVZ53811.1"/>
    </source>
</evidence>
<gene>
    <name evidence="2" type="ORF">U9M48_004705</name>
</gene>
<dbReference type="EMBL" id="CP144745">
    <property type="protein sequence ID" value="WVZ53811.1"/>
    <property type="molecule type" value="Genomic_DNA"/>
</dbReference>
<reference evidence="2 3" key="1">
    <citation type="submission" date="2024-02" db="EMBL/GenBank/DDBJ databases">
        <title>High-quality chromosome-scale genome assembly of Pensacola bahiagrass (Paspalum notatum Flugge var. saurae).</title>
        <authorList>
            <person name="Vega J.M."/>
            <person name="Podio M."/>
            <person name="Orjuela J."/>
            <person name="Siena L.A."/>
            <person name="Pessino S.C."/>
            <person name="Combes M.C."/>
            <person name="Mariac C."/>
            <person name="Albertini E."/>
            <person name="Pupilli F."/>
            <person name="Ortiz J.P.A."/>
            <person name="Leblanc O."/>
        </authorList>
    </citation>
    <scope>NUCLEOTIDE SEQUENCE [LARGE SCALE GENOMIC DNA]</scope>
    <source>
        <strain evidence="2">R1</strain>
        <tissue evidence="2">Leaf</tissue>
    </source>
</reference>
<dbReference type="PANTHER" id="PTHR33165:SF106">
    <property type="entry name" value="EXPRESSED PROTEIN"/>
    <property type="match status" value="1"/>
</dbReference>
<proteinExistence type="predicted"/>
<dbReference type="InterPro" id="IPR005174">
    <property type="entry name" value="KIB1-4_b-propeller"/>
</dbReference>
<keyword evidence="3" id="KW-1185">Reference proteome</keyword>
<dbReference type="AlphaFoldDB" id="A0AAQ3PV97"/>
<dbReference type="Proteomes" id="UP001341281">
    <property type="component" value="Chromosome 01"/>
</dbReference>
<evidence type="ECO:0000313" key="3">
    <source>
        <dbReference type="Proteomes" id="UP001341281"/>
    </source>
</evidence>
<protein>
    <recommendedName>
        <fullName evidence="1">KIB1-4 beta-propeller domain-containing protein</fullName>
    </recommendedName>
</protein>
<name>A0AAQ3PV97_PASNO</name>
<accession>A0AAQ3PV97</accession>
<dbReference type="Pfam" id="PF03478">
    <property type="entry name" value="Beta-prop_KIB1-4"/>
    <property type="match status" value="1"/>
</dbReference>
<evidence type="ECO:0000259" key="1">
    <source>
        <dbReference type="Pfam" id="PF03478"/>
    </source>
</evidence>